<comment type="caution">
    <text evidence="3">The sequence shown here is derived from an EMBL/GenBank/DDBJ whole genome shotgun (WGS) entry which is preliminary data.</text>
</comment>
<dbReference type="RefSeq" id="WP_320686657.1">
    <property type="nucleotide sequence ID" value="NZ_JAXBLV010000166.1"/>
</dbReference>
<evidence type="ECO:0000313" key="3">
    <source>
        <dbReference type="EMBL" id="MDY3559996.1"/>
    </source>
</evidence>
<proteinExistence type="predicted"/>
<protein>
    <recommendedName>
        <fullName evidence="2">Endonuclease/exonuclease/phosphatase domain-containing protein</fullName>
    </recommendedName>
</protein>
<evidence type="ECO:0000313" key="4">
    <source>
        <dbReference type="Proteomes" id="UP001272242"/>
    </source>
</evidence>
<sequence length="313" mass="33323">MPPSLPPVRSLFARGRAAAAVGAACLLSAWGVGQLARDATWITGLCFYIPSVVVAAVLVLVALLYAATGRRRVALLAAGGALPAVAFVGLIENHAGRRPADGTGRFRVVHWNTAGRPARSGVGEHLLAERADLYVLTDAVNAAHVGALRDRLGAEYRAATFANLAVVGRGHLRAEGWLVDRDGFEVQAVTWVPDGSPIALLVLDLPSSVWAARDPLLREVNALIERHRPDLIVGDFNAPRRSRALSELPAGYAHAYHTAGGGWGATWPVPVPIYDLDHCLHGPRVVPARYRLGGLSGTSDHRYQAFDFSLAAD</sequence>
<keyword evidence="4" id="KW-1185">Reference proteome</keyword>
<feature type="transmembrane region" description="Helical" evidence="1">
    <location>
        <begin position="41"/>
        <end position="66"/>
    </location>
</feature>
<evidence type="ECO:0000256" key="1">
    <source>
        <dbReference type="SAM" id="Phobius"/>
    </source>
</evidence>
<keyword evidence="1" id="KW-0812">Transmembrane</keyword>
<dbReference type="SUPFAM" id="SSF56219">
    <property type="entry name" value="DNase I-like"/>
    <property type="match status" value="1"/>
</dbReference>
<organism evidence="3 4">
    <name type="scientific">Gemmata algarum</name>
    <dbReference type="NCBI Taxonomy" id="2975278"/>
    <lineage>
        <taxon>Bacteria</taxon>
        <taxon>Pseudomonadati</taxon>
        <taxon>Planctomycetota</taxon>
        <taxon>Planctomycetia</taxon>
        <taxon>Gemmatales</taxon>
        <taxon>Gemmataceae</taxon>
        <taxon>Gemmata</taxon>
    </lineage>
</organism>
<evidence type="ECO:0000259" key="2">
    <source>
        <dbReference type="Pfam" id="PF03372"/>
    </source>
</evidence>
<dbReference type="InterPro" id="IPR005135">
    <property type="entry name" value="Endo/exonuclease/phosphatase"/>
</dbReference>
<dbReference type="Proteomes" id="UP001272242">
    <property type="component" value="Unassembled WGS sequence"/>
</dbReference>
<keyword evidence="1" id="KW-0472">Membrane</keyword>
<feature type="transmembrane region" description="Helical" evidence="1">
    <location>
        <begin position="73"/>
        <end position="91"/>
    </location>
</feature>
<dbReference type="EMBL" id="JAXBLV010000166">
    <property type="protein sequence ID" value="MDY3559996.1"/>
    <property type="molecule type" value="Genomic_DNA"/>
</dbReference>
<dbReference type="InterPro" id="IPR036691">
    <property type="entry name" value="Endo/exonu/phosph_ase_sf"/>
</dbReference>
<feature type="domain" description="Endonuclease/exonuclease/phosphatase" evidence="2">
    <location>
        <begin position="201"/>
        <end position="301"/>
    </location>
</feature>
<dbReference type="Pfam" id="PF03372">
    <property type="entry name" value="Exo_endo_phos"/>
    <property type="match status" value="1"/>
</dbReference>
<reference evidence="4" key="1">
    <citation type="journal article" date="2023" name="Mar. Drugs">
        <title>Gemmata algarum, a Novel Planctomycete Isolated from an Algal Mat, Displays Antimicrobial Activity.</title>
        <authorList>
            <person name="Kumar G."/>
            <person name="Kallscheuer N."/>
            <person name="Kashif M."/>
            <person name="Ahamad S."/>
            <person name="Jagadeeshwari U."/>
            <person name="Pannikurungottu S."/>
            <person name="Haufschild T."/>
            <person name="Kabuu M."/>
            <person name="Sasikala C."/>
            <person name="Jogler C."/>
            <person name="Ramana C."/>
        </authorList>
    </citation>
    <scope>NUCLEOTIDE SEQUENCE [LARGE SCALE GENOMIC DNA]</scope>
    <source>
        <strain evidence="4">JC673</strain>
    </source>
</reference>
<gene>
    <name evidence="3" type="ORF">R5W23_001195</name>
</gene>
<keyword evidence="1" id="KW-1133">Transmembrane helix</keyword>
<dbReference type="Gene3D" id="3.60.10.10">
    <property type="entry name" value="Endonuclease/exonuclease/phosphatase"/>
    <property type="match status" value="1"/>
</dbReference>
<name>A0ABU5EXV5_9BACT</name>
<accession>A0ABU5EXV5</accession>